<dbReference type="InterPro" id="IPR057972">
    <property type="entry name" value="Terminase_7"/>
</dbReference>
<evidence type="ECO:0000313" key="3">
    <source>
        <dbReference type="Proteomes" id="UP001589587"/>
    </source>
</evidence>
<dbReference type="Pfam" id="PF25673">
    <property type="entry name" value="Terminase_7"/>
    <property type="match status" value="1"/>
</dbReference>
<reference evidence="2 3" key="1">
    <citation type="submission" date="2024-09" db="EMBL/GenBank/DDBJ databases">
        <authorList>
            <person name="Sun Q."/>
            <person name="Mori K."/>
        </authorList>
    </citation>
    <scope>NUCLEOTIDE SEQUENCE [LARGE SCALE GENOMIC DNA]</scope>
    <source>
        <strain evidence="2 3">JCM 11411</strain>
    </source>
</reference>
<organism evidence="2 3">
    <name type="scientific">Rhodococcus baikonurensis</name>
    <dbReference type="NCBI Taxonomy" id="172041"/>
    <lineage>
        <taxon>Bacteria</taxon>
        <taxon>Bacillati</taxon>
        <taxon>Actinomycetota</taxon>
        <taxon>Actinomycetes</taxon>
        <taxon>Mycobacteriales</taxon>
        <taxon>Nocardiaceae</taxon>
        <taxon>Rhodococcus</taxon>
        <taxon>Rhodococcus erythropolis group</taxon>
    </lineage>
</organism>
<evidence type="ECO:0000256" key="1">
    <source>
        <dbReference type="SAM" id="MobiDB-lite"/>
    </source>
</evidence>
<accession>A0ABV5XMP9</accession>
<protein>
    <submittedName>
        <fullName evidence="2">Uncharacterized protein</fullName>
    </submittedName>
</protein>
<comment type="caution">
    <text evidence="2">The sequence shown here is derived from an EMBL/GenBank/DDBJ whole genome shotgun (WGS) entry which is preliminary data.</text>
</comment>
<feature type="region of interest" description="Disordered" evidence="1">
    <location>
        <begin position="1"/>
        <end position="21"/>
    </location>
</feature>
<evidence type="ECO:0000313" key="2">
    <source>
        <dbReference type="EMBL" id="MFB9783019.1"/>
    </source>
</evidence>
<dbReference type="RefSeq" id="WP_317828257.1">
    <property type="nucleotide sequence ID" value="NZ_JBHMAS010000064.1"/>
</dbReference>
<keyword evidence="3" id="KW-1185">Reference proteome</keyword>
<sequence length="128" mass="13942">MPPQKNWTKPNSRAHRRPNTGAQRAALVVLPSQGCELPVPTIPAGREWSDNEKTRWTELWESPQATQWDETATGTVALLVAYESMLLKGEGTAWIAQEARHASDALGLTPKAMAALGWAVEQSGGSHE</sequence>
<feature type="compositionally biased region" description="Polar residues" evidence="1">
    <location>
        <begin position="1"/>
        <end position="11"/>
    </location>
</feature>
<dbReference type="EMBL" id="JBHMAS010000064">
    <property type="protein sequence ID" value="MFB9783019.1"/>
    <property type="molecule type" value="Genomic_DNA"/>
</dbReference>
<name>A0ABV5XMP9_9NOCA</name>
<gene>
    <name evidence="2" type="ORF">ACFFQ6_25265</name>
</gene>
<proteinExistence type="predicted"/>
<dbReference type="Proteomes" id="UP001589587">
    <property type="component" value="Unassembled WGS sequence"/>
</dbReference>